<organism evidence="9 10">
    <name type="scientific">Ligilactobacillus araffinosus DSM 20653</name>
    <dbReference type="NCBI Taxonomy" id="1423820"/>
    <lineage>
        <taxon>Bacteria</taxon>
        <taxon>Bacillati</taxon>
        <taxon>Bacillota</taxon>
        <taxon>Bacilli</taxon>
        <taxon>Lactobacillales</taxon>
        <taxon>Lactobacillaceae</taxon>
        <taxon>Ligilactobacillus</taxon>
    </lineage>
</organism>
<dbReference type="Pfam" id="PF13507">
    <property type="entry name" value="GATase_5"/>
    <property type="match status" value="1"/>
</dbReference>
<evidence type="ECO:0000256" key="3">
    <source>
        <dbReference type="ARBA" id="ARBA00022741"/>
    </source>
</evidence>
<keyword evidence="6 8" id="KW-0067">ATP-binding</keyword>
<dbReference type="GO" id="GO:0006189">
    <property type="term" value="P:'de novo' IMP biosynthetic process"/>
    <property type="evidence" value="ECO:0007669"/>
    <property type="project" value="UniProtKB-UniRule"/>
</dbReference>
<reference evidence="9 10" key="1">
    <citation type="journal article" date="2015" name="Genome Announc.">
        <title>Expanding the biotechnology potential of lactobacilli through comparative genomics of 213 strains and associated genera.</title>
        <authorList>
            <person name="Sun Z."/>
            <person name="Harris H.M."/>
            <person name="McCann A."/>
            <person name="Guo C."/>
            <person name="Argimon S."/>
            <person name="Zhang W."/>
            <person name="Yang X."/>
            <person name="Jeffery I.B."/>
            <person name="Cooney J.C."/>
            <person name="Kagawa T.F."/>
            <person name="Liu W."/>
            <person name="Song Y."/>
            <person name="Salvetti E."/>
            <person name="Wrobel A."/>
            <person name="Rasinkangas P."/>
            <person name="Parkhill J."/>
            <person name="Rea M.C."/>
            <person name="O'Sullivan O."/>
            <person name="Ritari J."/>
            <person name="Douillard F.P."/>
            <person name="Paul Ross R."/>
            <person name="Yang R."/>
            <person name="Briner A.E."/>
            <person name="Felis G.E."/>
            <person name="de Vos W.M."/>
            <person name="Barrangou R."/>
            <person name="Klaenhammer T.R."/>
            <person name="Caufield P.W."/>
            <person name="Cui Y."/>
            <person name="Zhang H."/>
            <person name="O'Toole P.W."/>
        </authorList>
    </citation>
    <scope>NUCLEOTIDE SEQUENCE [LARGE SCALE GENOMIC DNA]</scope>
    <source>
        <strain evidence="9 10">DSM 20653</strain>
    </source>
</reference>
<dbReference type="EC" id="3.5.1.2" evidence="8"/>
<dbReference type="SMART" id="SM01211">
    <property type="entry name" value="GATase_5"/>
    <property type="match status" value="1"/>
</dbReference>
<keyword evidence="4 8" id="KW-0658">Purine biosynthesis</keyword>
<dbReference type="InterPro" id="IPR010075">
    <property type="entry name" value="PRibForGlyAmidine_synth_PurQ"/>
</dbReference>
<feature type="active site" description="Nucleophile" evidence="8">
    <location>
        <position position="86"/>
    </location>
</feature>
<dbReference type="NCBIfam" id="NF002957">
    <property type="entry name" value="PRK03619.1"/>
    <property type="match status" value="1"/>
</dbReference>
<feature type="active site" evidence="8">
    <location>
        <position position="197"/>
    </location>
</feature>
<dbReference type="HAMAP" id="MF_00421">
    <property type="entry name" value="PurQ"/>
    <property type="match status" value="1"/>
</dbReference>
<dbReference type="NCBIfam" id="TIGR01737">
    <property type="entry name" value="FGAM_synth_I"/>
    <property type="match status" value="1"/>
</dbReference>
<dbReference type="PIRSF" id="PIRSF001586">
    <property type="entry name" value="FGAM_synth_I"/>
    <property type="match status" value="1"/>
</dbReference>
<comment type="subunit">
    <text evidence="8">Part of the FGAM synthase complex composed of 1 PurL, 1 PurQ and 2 PurS subunits.</text>
</comment>
<dbReference type="UniPathway" id="UPA00074">
    <property type="reaction ID" value="UER00128"/>
</dbReference>
<accession>A0A0R1ZAY0</accession>
<dbReference type="GO" id="GO:0005737">
    <property type="term" value="C:cytoplasm"/>
    <property type="evidence" value="ECO:0007669"/>
    <property type="project" value="UniProtKB-SubCell"/>
</dbReference>
<dbReference type="CDD" id="cd01740">
    <property type="entry name" value="GATase1_FGAR_AT"/>
    <property type="match status" value="1"/>
</dbReference>
<dbReference type="GO" id="GO:0004359">
    <property type="term" value="F:glutaminase activity"/>
    <property type="evidence" value="ECO:0007669"/>
    <property type="project" value="UniProtKB-EC"/>
</dbReference>
<gene>
    <name evidence="8" type="primary">purQ</name>
    <name evidence="9" type="ORF">FC64_GL001105</name>
</gene>
<dbReference type="InterPro" id="IPR029062">
    <property type="entry name" value="Class_I_gatase-like"/>
</dbReference>
<dbReference type="EMBL" id="AYYZ01000029">
    <property type="protein sequence ID" value="KRM51911.1"/>
    <property type="molecule type" value="Genomic_DNA"/>
</dbReference>
<dbReference type="GO" id="GO:0004642">
    <property type="term" value="F:phosphoribosylformylglycinamidine synthase activity"/>
    <property type="evidence" value="ECO:0007669"/>
    <property type="project" value="UniProtKB-UniRule"/>
</dbReference>
<dbReference type="AlphaFoldDB" id="A0A0R1ZAY0"/>
<evidence type="ECO:0000256" key="8">
    <source>
        <dbReference type="HAMAP-Rule" id="MF_00421"/>
    </source>
</evidence>
<evidence type="ECO:0000256" key="6">
    <source>
        <dbReference type="ARBA" id="ARBA00022840"/>
    </source>
</evidence>
<dbReference type="PANTHER" id="PTHR47552:SF1">
    <property type="entry name" value="PHOSPHORIBOSYLFORMYLGLYCINAMIDINE SYNTHASE SUBUNIT PURQ"/>
    <property type="match status" value="1"/>
</dbReference>
<name>A0A0R1ZAY0_9LACO</name>
<comment type="pathway">
    <text evidence="8">Purine metabolism; IMP biosynthesis via de novo pathway; 5-amino-1-(5-phospho-D-ribosyl)imidazole from N(2)-formyl-N(1)-(5-phospho-D-ribosyl)glycinamide: step 1/2.</text>
</comment>
<evidence type="ECO:0000256" key="5">
    <source>
        <dbReference type="ARBA" id="ARBA00022801"/>
    </source>
</evidence>
<dbReference type="PATRIC" id="fig|1423820.4.peg.1130"/>
<dbReference type="Gene3D" id="3.40.50.880">
    <property type="match status" value="1"/>
</dbReference>
<evidence type="ECO:0000256" key="1">
    <source>
        <dbReference type="ARBA" id="ARBA00022490"/>
    </source>
</evidence>
<evidence type="ECO:0000256" key="7">
    <source>
        <dbReference type="ARBA" id="ARBA00022962"/>
    </source>
</evidence>
<sequence>MRVAIIVFPGSNCDSDLHYVLENLCHVSAKYVPSTATNLDGFDAVLLPGGFSYGDYLRCGAIAALTPIMGAVRQFADSGKPVIGICNGFQILTEAHLLPGVLKKNDNLKFICRPVALQVENNGTPFTTKYVKDEKIHLPIAHSDGNFYADPATVDELEQNHQIVFRYVDQNPNGSVNNIAGICNRRGNVVGMMPHPERASEKIVGNNEGFKVFQSLLSLKH</sequence>
<protein>
    <recommendedName>
        <fullName evidence="8">Phosphoribosylformylglycinamidine synthase subunit PurQ</fullName>
        <shortName evidence="8">FGAM synthase</shortName>
        <ecNumber evidence="8">6.3.5.3</ecNumber>
    </recommendedName>
    <alternativeName>
        <fullName evidence="8">Formylglycinamide ribonucleotide amidotransferase subunit I</fullName>
        <shortName evidence="8">FGAR amidotransferase I</shortName>
        <shortName evidence="8">FGAR-AT I</shortName>
    </alternativeName>
    <alternativeName>
        <fullName evidence="8">Glutaminase PurQ</fullName>
        <ecNumber evidence="8">3.5.1.2</ecNumber>
    </alternativeName>
    <alternativeName>
        <fullName evidence="8">Phosphoribosylformylglycinamidine synthase subunit I</fullName>
    </alternativeName>
</protein>
<comment type="subcellular location">
    <subcellularLocation>
        <location evidence="8">Cytoplasm</location>
    </subcellularLocation>
</comment>
<dbReference type="RefSeq" id="WP_057906948.1">
    <property type="nucleotide sequence ID" value="NZ_AYYZ01000029.1"/>
</dbReference>
<dbReference type="Proteomes" id="UP000051291">
    <property type="component" value="Unassembled WGS sequence"/>
</dbReference>
<dbReference type="PANTHER" id="PTHR47552">
    <property type="entry name" value="PHOSPHORIBOSYLFORMYLGLYCINAMIDINE SYNTHASE SUBUNIT PURQ"/>
    <property type="match status" value="1"/>
</dbReference>
<dbReference type="PROSITE" id="PS51273">
    <property type="entry name" value="GATASE_TYPE_1"/>
    <property type="match status" value="1"/>
</dbReference>
<evidence type="ECO:0000313" key="10">
    <source>
        <dbReference type="Proteomes" id="UP000051291"/>
    </source>
</evidence>
<evidence type="ECO:0000256" key="4">
    <source>
        <dbReference type="ARBA" id="ARBA00022755"/>
    </source>
</evidence>
<evidence type="ECO:0000313" key="9">
    <source>
        <dbReference type="EMBL" id="KRM51911.1"/>
    </source>
</evidence>
<dbReference type="SUPFAM" id="SSF52317">
    <property type="entry name" value="Class I glutamine amidotransferase-like"/>
    <property type="match status" value="1"/>
</dbReference>
<keyword evidence="10" id="KW-1185">Reference proteome</keyword>
<keyword evidence="5 8" id="KW-0378">Hydrolase</keyword>
<dbReference type="GO" id="GO:0005524">
    <property type="term" value="F:ATP binding"/>
    <property type="evidence" value="ECO:0007669"/>
    <property type="project" value="UniProtKB-KW"/>
</dbReference>
<comment type="catalytic activity">
    <reaction evidence="8">
        <text>L-glutamine + H2O = L-glutamate + NH4(+)</text>
        <dbReference type="Rhea" id="RHEA:15889"/>
        <dbReference type="ChEBI" id="CHEBI:15377"/>
        <dbReference type="ChEBI" id="CHEBI:28938"/>
        <dbReference type="ChEBI" id="CHEBI:29985"/>
        <dbReference type="ChEBI" id="CHEBI:58359"/>
        <dbReference type="EC" id="3.5.1.2"/>
    </reaction>
</comment>
<dbReference type="STRING" id="1423820.FC64_GL001105"/>
<comment type="function">
    <text evidence="8">Part of the phosphoribosylformylglycinamidine synthase complex involved in the purines biosynthetic pathway. Catalyzes the ATP-dependent conversion of formylglycinamide ribonucleotide (FGAR) and glutamine to yield formylglycinamidine ribonucleotide (FGAM) and glutamate. The FGAM synthase complex is composed of three subunits. PurQ produces an ammonia molecule by converting glutamine to glutamate. PurL transfers the ammonia molecule to FGAR to form FGAM in an ATP-dependent manner. PurS interacts with PurQ and PurL and is thought to assist in the transfer of the ammonia molecule from PurQ to PurL.</text>
</comment>
<proteinExistence type="inferred from homology"/>
<feature type="active site" evidence="8">
    <location>
        <position position="195"/>
    </location>
</feature>
<comment type="caution">
    <text evidence="9">The sequence shown here is derived from an EMBL/GenBank/DDBJ whole genome shotgun (WGS) entry which is preliminary data.</text>
</comment>
<keyword evidence="1 8" id="KW-0963">Cytoplasm</keyword>
<keyword evidence="3 8" id="KW-0547">Nucleotide-binding</keyword>
<keyword evidence="2 8" id="KW-0436">Ligase</keyword>
<comment type="catalytic activity">
    <reaction evidence="8">
        <text>N(2)-formyl-N(1)-(5-phospho-beta-D-ribosyl)glycinamide + L-glutamine + ATP + H2O = 2-formamido-N(1)-(5-O-phospho-beta-D-ribosyl)acetamidine + L-glutamate + ADP + phosphate + H(+)</text>
        <dbReference type="Rhea" id="RHEA:17129"/>
        <dbReference type="ChEBI" id="CHEBI:15377"/>
        <dbReference type="ChEBI" id="CHEBI:15378"/>
        <dbReference type="ChEBI" id="CHEBI:29985"/>
        <dbReference type="ChEBI" id="CHEBI:30616"/>
        <dbReference type="ChEBI" id="CHEBI:43474"/>
        <dbReference type="ChEBI" id="CHEBI:58359"/>
        <dbReference type="ChEBI" id="CHEBI:147286"/>
        <dbReference type="ChEBI" id="CHEBI:147287"/>
        <dbReference type="ChEBI" id="CHEBI:456216"/>
        <dbReference type="EC" id="6.3.5.3"/>
    </reaction>
</comment>
<dbReference type="EC" id="6.3.5.3" evidence="8"/>
<evidence type="ECO:0000256" key="2">
    <source>
        <dbReference type="ARBA" id="ARBA00022598"/>
    </source>
</evidence>
<keyword evidence="7 8" id="KW-0315">Glutamine amidotransferase</keyword>